<evidence type="ECO:0008006" key="3">
    <source>
        <dbReference type="Google" id="ProtNLM"/>
    </source>
</evidence>
<protein>
    <recommendedName>
        <fullName evidence="3">F-box domain-containing protein</fullName>
    </recommendedName>
</protein>
<accession>A0A4S8MNH3</accession>
<keyword evidence="2" id="KW-1185">Reference proteome</keyword>
<sequence length="309" mass="34717">MSPHRPRDFGSPVFQQFPWPQITTFELWQLHVLDLWKFLDRCNHLSELTVREVECSNSSLSSSNLAGSRHYLDLVNRLELVTLPCLSSIDIQFQFSVELDCGLTVFFSKLTAPALRHLTVSISDPPNGKIQKPRMTWPLNIFDSFVSRSTDHISGLFTLSSLCIELPITAFNLSSVLDRLPCLTELEITEHGDAYTPDSEERLICDEFLYGLCISQTNVGPLFGAGLRLPRLLHLCLRMGCRRATFTTEALHEMVRSRWIPDPTCASALGVACLCSIKVVGDGRAGERLLGYEPLIELERLGLQVEIIP</sequence>
<reference evidence="1 2" key="1">
    <citation type="journal article" date="2019" name="Nat. Ecol. Evol.">
        <title>Megaphylogeny resolves global patterns of mushroom evolution.</title>
        <authorList>
            <person name="Varga T."/>
            <person name="Krizsan K."/>
            <person name="Foldi C."/>
            <person name="Dima B."/>
            <person name="Sanchez-Garcia M."/>
            <person name="Sanchez-Ramirez S."/>
            <person name="Szollosi G.J."/>
            <person name="Szarkandi J.G."/>
            <person name="Papp V."/>
            <person name="Albert L."/>
            <person name="Andreopoulos W."/>
            <person name="Angelini C."/>
            <person name="Antonin V."/>
            <person name="Barry K.W."/>
            <person name="Bougher N.L."/>
            <person name="Buchanan P."/>
            <person name="Buyck B."/>
            <person name="Bense V."/>
            <person name="Catcheside P."/>
            <person name="Chovatia M."/>
            <person name="Cooper J."/>
            <person name="Damon W."/>
            <person name="Desjardin D."/>
            <person name="Finy P."/>
            <person name="Geml J."/>
            <person name="Haridas S."/>
            <person name="Hughes K."/>
            <person name="Justo A."/>
            <person name="Karasinski D."/>
            <person name="Kautmanova I."/>
            <person name="Kiss B."/>
            <person name="Kocsube S."/>
            <person name="Kotiranta H."/>
            <person name="LaButti K.M."/>
            <person name="Lechner B.E."/>
            <person name="Liimatainen K."/>
            <person name="Lipzen A."/>
            <person name="Lukacs Z."/>
            <person name="Mihaltcheva S."/>
            <person name="Morgado L.N."/>
            <person name="Niskanen T."/>
            <person name="Noordeloos M.E."/>
            <person name="Ohm R.A."/>
            <person name="Ortiz-Santana B."/>
            <person name="Ovrebo C."/>
            <person name="Racz N."/>
            <person name="Riley R."/>
            <person name="Savchenko A."/>
            <person name="Shiryaev A."/>
            <person name="Soop K."/>
            <person name="Spirin V."/>
            <person name="Szebenyi C."/>
            <person name="Tomsovsky M."/>
            <person name="Tulloss R.E."/>
            <person name="Uehling J."/>
            <person name="Grigoriev I.V."/>
            <person name="Vagvolgyi C."/>
            <person name="Papp T."/>
            <person name="Martin F.M."/>
            <person name="Miettinen O."/>
            <person name="Hibbett D.S."/>
            <person name="Nagy L.G."/>
        </authorList>
    </citation>
    <scope>NUCLEOTIDE SEQUENCE [LARGE SCALE GENOMIC DNA]</scope>
    <source>
        <strain evidence="1 2">CBS 962.96</strain>
    </source>
</reference>
<dbReference type="Proteomes" id="UP000297245">
    <property type="component" value="Unassembled WGS sequence"/>
</dbReference>
<dbReference type="EMBL" id="ML179057">
    <property type="protein sequence ID" value="THV04352.1"/>
    <property type="molecule type" value="Genomic_DNA"/>
</dbReference>
<name>A0A4S8MNH3_DENBC</name>
<gene>
    <name evidence="1" type="ORF">K435DRAFT_202198</name>
</gene>
<proteinExistence type="predicted"/>
<dbReference type="AlphaFoldDB" id="A0A4S8MNH3"/>
<organism evidence="1 2">
    <name type="scientific">Dendrothele bispora (strain CBS 962.96)</name>
    <dbReference type="NCBI Taxonomy" id="1314807"/>
    <lineage>
        <taxon>Eukaryota</taxon>
        <taxon>Fungi</taxon>
        <taxon>Dikarya</taxon>
        <taxon>Basidiomycota</taxon>
        <taxon>Agaricomycotina</taxon>
        <taxon>Agaricomycetes</taxon>
        <taxon>Agaricomycetidae</taxon>
        <taxon>Agaricales</taxon>
        <taxon>Agaricales incertae sedis</taxon>
        <taxon>Dendrothele</taxon>
    </lineage>
</organism>
<evidence type="ECO:0000313" key="2">
    <source>
        <dbReference type="Proteomes" id="UP000297245"/>
    </source>
</evidence>
<evidence type="ECO:0000313" key="1">
    <source>
        <dbReference type="EMBL" id="THV04352.1"/>
    </source>
</evidence>